<proteinExistence type="predicted"/>
<accession>A0ABS4X6H6</accession>
<dbReference type="SUPFAM" id="SSF51430">
    <property type="entry name" value="NAD(P)-linked oxidoreductase"/>
    <property type="match status" value="1"/>
</dbReference>
<sequence length="143" mass="15389">MAELRGICEFALTHGLHTMVYNPLGGGLLTGLHRFEDAGTSGRFSSSRLAEMYRDRYWNPLLFEAIGRLGEIAAGAGMPLTELALRWLVSQEATSSVLLGGSKVQHLRANLSDLAKGPLPEDVVHAVGEIGTELAGPMPAYNR</sequence>
<name>A0ABS4X6H6_9MICO</name>
<keyword evidence="4" id="KW-1185">Reference proteome</keyword>
<dbReference type="RefSeq" id="WP_245354631.1">
    <property type="nucleotide sequence ID" value="NZ_BAAAJW010000001.1"/>
</dbReference>
<comment type="caution">
    <text evidence="3">The sequence shown here is derived from an EMBL/GenBank/DDBJ whole genome shotgun (WGS) entry which is preliminary data.</text>
</comment>
<dbReference type="Pfam" id="PF00248">
    <property type="entry name" value="Aldo_ket_red"/>
    <property type="match status" value="1"/>
</dbReference>
<dbReference type="InterPro" id="IPR023210">
    <property type="entry name" value="NADP_OxRdtase_dom"/>
</dbReference>
<dbReference type="Proteomes" id="UP001519290">
    <property type="component" value="Unassembled WGS sequence"/>
</dbReference>
<evidence type="ECO:0000256" key="1">
    <source>
        <dbReference type="ARBA" id="ARBA00023002"/>
    </source>
</evidence>
<dbReference type="PANTHER" id="PTHR43364:SF4">
    <property type="entry name" value="NAD(P)-LINKED OXIDOREDUCTASE SUPERFAMILY PROTEIN"/>
    <property type="match status" value="1"/>
</dbReference>
<dbReference type="EMBL" id="JAGIOD010000002">
    <property type="protein sequence ID" value="MBP2384072.1"/>
    <property type="molecule type" value="Genomic_DNA"/>
</dbReference>
<feature type="domain" description="NADP-dependent oxidoreductase" evidence="2">
    <location>
        <begin position="5"/>
        <end position="130"/>
    </location>
</feature>
<protein>
    <submittedName>
        <fullName evidence="3">Aryl-alcohol dehydrogenase-like predicted oxidoreductase</fullName>
    </submittedName>
</protein>
<gene>
    <name evidence="3" type="ORF">JOF43_004061</name>
</gene>
<dbReference type="InterPro" id="IPR050523">
    <property type="entry name" value="AKR_Detox_Biosynth"/>
</dbReference>
<evidence type="ECO:0000313" key="4">
    <source>
        <dbReference type="Proteomes" id="UP001519290"/>
    </source>
</evidence>
<reference evidence="3 4" key="1">
    <citation type="submission" date="2021-03" db="EMBL/GenBank/DDBJ databases">
        <title>Sequencing the genomes of 1000 actinobacteria strains.</title>
        <authorList>
            <person name="Klenk H.-P."/>
        </authorList>
    </citation>
    <scope>NUCLEOTIDE SEQUENCE [LARGE SCALE GENOMIC DNA]</scope>
    <source>
        <strain evidence="3 4">DSM 14566</strain>
    </source>
</reference>
<evidence type="ECO:0000313" key="3">
    <source>
        <dbReference type="EMBL" id="MBP2384072.1"/>
    </source>
</evidence>
<organism evidence="3 4">
    <name type="scientific">Brachybacterium sacelli</name>
    <dbReference type="NCBI Taxonomy" id="173364"/>
    <lineage>
        <taxon>Bacteria</taxon>
        <taxon>Bacillati</taxon>
        <taxon>Actinomycetota</taxon>
        <taxon>Actinomycetes</taxon>
        <taxon>Micrococcales</taxon>
        <taxon>Dermabacteraceae</taxon>
        <taxon>Brachybacterium</taxon>
    </lineage>
</organism>
<evidence type="ECO:0000259" key="2">
    <source>
        <dbReference type="Pfam" id="PF00248"/>
    </source>
</evidence>
<keyword evidence="1" id="KW-0560">Oxidoreductase</keyword>
<dbReference type="InterPro" id="IPR036812">
    <property type="entry name" value="NAD(P)_OxRdtase_dom_sf"/>
</dbReference>
<dbReference type="Gene3D" id="3.20.20.100">
    <property type="entry name" value="NADP-dependent oxidoreductase domain"/>
    <property type="match status" value="1"/>
</dbReference>
<dbReference type="PANTHER" id="PTHR43364">
    <property type="entry name" value="NADH-SPECIFIC METHYLGLYOXAL REDUCTASE-RELATED"/>
    <property type="match status" value="1"/>
</dbReference>